<protein>
    <recommendedName>
        <fullName evidence="3">Chitin synthase export chaperone</fullName>
    </recommendedName>
</protein>
<keyword evidence="4" id="KW-0813">Transport</keyword>
<evidence type="ECO:0000256" key="11">
    <source>
        <dbReference type="SAM" id="Phobius"/>
    </source>
</evidence>
<evidence type="ECO:0000256" key="5">
    <source>
        <dbReference type="ARBA" id="ARBA00022692"/>
    </source>
</evidence>
<evidence type="ECO:0000256" key="10">
    <source>
        <dbReference type="ARBA" id="ARBA00023316"/>
    </source>
</evidence>
<dbReference type="EMBL" id="FQNC01000045">
    <property type="protein sequence ID" value="SGY60978.1"/>
    <property type="molecule type" value="Genomic_DNA"/>
</dbReference>
<evidence type="ECO:0000256" key="1">
    <source>
        <dbReference type="ARBA" id="ARBA00004477"/>
    </source>
</evidence>
<gene>
    <name evidence="12" type="primary">BQ5605_C007g04510</name>
    <name evidence="12" type="ORF">BQ5605_C007G04510</name>
</gene>
<feature type="transmembrane region" description="Helical" evidence="11">
    <location>
        <begin position="119"/>
        <end position="146"/>
    </location>
</feature>
<feature type="transmembrane region" description="Helical" evidence="11">
    <location>
        <begin position="62"/>
        <end position="79"/>
    </location>
</feature>
<keyword evidence="13" id="KW-1185">Reference proteome</keyword>
<dbReference type="GO" id="GO:0006457">
    <property type="term" value="P:protein folding"/>
    <property type="evidence" value="ECO:0007669"/>
    <property type="project" value="TreeGrafter"/>
</dbReference>
<feature type="transmembrane region" description="Helical" evidence="11">
    <location>
        <begin position="158"/>
        <end position="179"/>
    </location>
</feature>
<organism evidence="12 13">
    <name type="scientific">Microbotryum silenes-dioicae</name>
    <dbReference type="NCBI Taxonomy" id="796604"/>
    <lineage>
        <taxon>Eukaryota</taxon>
        <taxon>Fungi</taxon>
        <taxon>Dikarya</taxon>
        <taxon>Basidiomycota</taxon>
        <taxon>Pucciniomycotina</taxon>
        <taxon>Microbotryomycetes</taxon>
        <taxon>Microbotryales</taxon>
        <taxon>Microbotryaceae</taxon>
        <taxon>Microbotryum</taxon>
    </lineage>
</organism>
<dbReference type="STRING" id="796604.A0A2X0M7A6"/>
<keyword evidence="5 11" id="KW-0812">Transmembrane</keyword>
<evidence type="ECO:0000256" key="4">
    <source>
        <dbReference type="ARBA" id="ARBA00022448"/>
    </source>
</evidence>
<evidence type="ECO:0000256" key="6">
    <source>
        <dbReference type="ARBA" id="ARBA00022824"/>
    </source>
</evidence>
<dbReference type="PANTHER" id="PTHR35329:SF2">
    <property type="entry name" value="CHITIN SYNTHASE EXPORT CHAPERONE"/>
    <property type="match status" value="1"/>
</dbReference>
<comment type="similarity">
    <text evidence="2">Belongs to the CHS7 family.</text>
</comment>
<proteinExistence type="inferred from homology"/>
<dbReference type="InterPro" id="IPR022057">
    <property type="entry name" value="Chs7"/>
</dbReference>
<keyword evidence="6" id="KW-0256">Endoplasmic reticulum</keyword>
<dbReference type="PANTHER" id="PTHR35329">
    <property type="entry name" value="CHITIN SYNTHASE EXPORT CHAPERONE"/>
    <property type="match status" value="1"/>
</dbReference>
<evidence type="ECO:0000256" key="3">
    <source>
        <dbReference type="ARBA" id="ARBA00018354"/>
    </source>
</evidence>
<comment type="subcellular location">
    <subcellularLocation>
        <location evidence="1">Endoplasmic reticulum membrane</location>
        <topology evidence="1">Multi-pass membrane protein</topology>
    </subcellularLocation>
</comment>
<feature type="transmembrane region" description="Helical" evidence="11">
    <location>
        <begin position="91"/>
        <end position="113"/>
    </location>
</feature>
<evidence type="ECO:0000256" key="8">
    <source>
        <dbReference type="ARBA" id="ARBA00022989"/>
    </source>
</evidence>
<dbReference type="Pfam" id="PF12271">
    <property type="entry name" value="Chs7"/>
    <property type="match status" value="1"/>
</dbReference>
<keyword evidence="9 11" id="KW-0472">Membrane</keyword>
<keyword evidence="7" id="KW-0653">Protein transport</keyword>
<dbReference type="AlphaFoldDB" id="A0A2X0M7A6"/>
<keyword evidence="8 11" id="KW-1133">Transmembrane helix</keyword>
<dbReference type="GO" id="GO:0071555">
    <property type="term" value="P:cell wall organization"/>
    <property type="evidence" value="ECO:0007669"/>
    <property type="project" value="UniProtKB-KW"/>
</dbReference>
<reference evidence="12 13" key="1">
    <citation type="submission" date="2016-11" db="EMBL/GenBank/DDBJ databases">
        <authorList>
            <person name="Jaros S."/>
            <person name="Januszkiewicz K."/>
            <person name="Wedrychowicz H."/>
        </authorList>
    </citation>
    <scope>NUCLEOTIDE SEQUENCE [LARGE SCALE GENOMIC DNA]</scope>
</reference>
<evidence type="ECO:0000256" key="2">
    <source>
        <dbReference type="ARBA" id="ARBA00009274"/>
    </source>
</evidence>
<feature type="transmembrane region" description="Helical" evidence="11">
    <location>
        <begin position="229"/>
        <end position="250"/>
    </location>
</feature>
<feature type="transmembrane region" description="Helical" evidence="11">
    <location>
        <begin position="191"/>
        <end position="217"/>
    </location>
</feature>
<feature type="transmembrane region" description="Helical" evidence="11">
    <location>
        <begin position="256"/>
        <end position="276"/>
    </location>
</feature>
<evidence type="ECO:0000256" key="7">
    <source>
        <dbReference type="ARBA" id="ARBA00022927"/>
    </source>
</evidence>
<sequence length="385" mass="42413">MSTATIETSLSFGSYDWICTQAALVVCPLVGSSTSGGYGISPTCYARNVEIGSTLIFQPATSFLHITALGMVAVMILHIRAKYTAVGRKEIVTFFYLYFVVELLAIFLDSGIIPSSSTVYPWFAAIHLGLICATFWSLLWNGFVGFQLWEDGTPLSLWSLRLSCLGVFLLSGFIAIATFKGLASFSRSKPTALWIVEFIFNLACLVIYIVLQLILVIRTLDDRWPIGDILFGTAFFVIGQALLYGFSVTICDAVSHYIDGLFFSTLCTLFAVMMVYKYWDSITKEDLEFSVGSKQAVWEVKESLLRGDNDEDVLAHTPGGYGAYGAQGQSTFNTQGCKYLGVIVQLNKRAPKLIIRVFVIDPDPPVPPLPQKSSYGGQGNQYGQY</sequence>
<evidence type="ECO:0000313" key="12">
    <source>
        <dbReference type="EMBL" id="SGY60978.1"/>
    </source>
</evidence>
<evidence type="ECO:0000256" key="9">
    <source>
        <dbReference type="ARBA" id="ARBA00023136"/>
    </source>
</evidence>
<dbReference type="GO" id="GO:0015031">
    <property type="term" value="P:protein transport"/>
    <property type="evidence" value="ECO:0007669"/>
    <property type="project" value="UniProtKB-KW"/>
</dbReference>
<accession>A0A2X0M7A6</accession>
<name>A0A2X0M7A6_9BASI</name>
<dbReference type="GO" id="GO:0051082">
    <property type="term" value="F:unfolded protein binding"/>
    <property type="evidence" value="ECO:0007669"/>
    <property type="project" value="TreeGrafter"/>
</dbReference>
<dbReference type="GO" id="GO:0005789">
    <property type="term" value="C:endoplasmic reticulum membrane"/>
    <property type="evidence" value="ECO:0007669"/>
    <property type="project" value="UniProtKB-SubCell"/>
</dbReference>
<evidence type="ECO:0000313" key="13">
    <source>
        <dbReference type="Proteomes" id="UP000249464"/>
    </source>
</evidence>
<keyword evidence="10" id="KW-0961">Cell wall biogenesis/degradation</keyword>
<dbReference type="Proteomes" id="UP000249464">
    <property type="component" value="Unassembled WGS sequence"/>
</dbReference>